<name>A0A077LUM9_9MICO</name>
<dbReference type="SUPFAM" id="SSF51735">
    <property type="entry name" value="NAD(P)-binding Rossmann-fold domains"/>
    <property type="match status" value="1"/>
</dbReference>
<dbReference type="GO" id="GO:0004764">
    <property type="term" value="F:shikimate 3-dehydrogenase (NADP+) activity"/>
    <property type="evidence" value="ECO:0007669"/>
    <property type="project" value="InterPro"/>
</dbReference>
<dbReference type="PANTHER" id="PTHR21089">
    <property type="entry name" value="SHIKIMATE DEHYDROGENASE"/>
    <property type="match status" value="1"/>
</dbReference>
<organism evidence="5 6">
    <name type="scientific">Nostocoides japonicum T1-X7</name>
    <dbReference type="NCBI Taxonomy" id="1194083"/>
    <lineage>
        <taxon>Bacteria</taxon>
        <taxon>Bacillati</taxon>
        <taxon>Actinomycetota</taxon>
        <taxon>Actinomycetes</taxon>
        <taxon>Micrococcales</taxon>
        <taxon>Intrasporangiaceae</taxon>
        <taxon>Nostocoides</taxon>
    </lineage>
</organism>
<keyword evidence="2" id="KW-0028">Amino-acid biosynthesis</keyword>
<evidence type="ECO:0000259" key="4">
    <source>
        <dbReference type="Pfam" id="PF18317"/>
    </source>
</evidence>
<reference evidence="5 6" key="1">
    <citation type="journal article" date="2013" name="ISME J.">
        <title>A metabolic model for members of the genus Tetrasphaera involved in enhanced biological phosphorus removal.</title>
        <authorList>
            <person name="Kristiansen R."/>
            <person name="Nguyen H.T.T."/>
            <person name="Saunders A.M."/>
            <person name="Nielsen J.L."/>
            <person name="Wimmer R."/>
            <person name="Le V.Q."/>
            <person name="McIlroy S.J."/>
            <person name="Petrovski S."/>
            <person name="Seviour R.J."/>
            <person name="Calteau A."/>
            <person name="Nielsen K.L."/>
            <person name="Nielsen P.H."/>
        </authorList>
    </citation>
    <scope>NUCLEOTIDE SEQUENCE [LARGE SCALE GENOMIC DNA]</scope>
    <source>
        <strain evidence="5 6">T1-X7</strain>
    </source>
</reference>
<dbReference type="PANTHER" id="PTHR21089:SF1">
    <property type="entry name" value="BIFUNCTIONAL 3-DEHYDROQUINATE DEHYDRATASE_SHIKIMATE DEHYDROGENASE, CHLOROPLASTIC"/>
    <property type="match status" value="1"/>
</dbReference>
<accession>A0A077LUM9</accession>
<evidence type="ECO:0000256" key="1">
    <source>
        <dbReference type="ARBA" id="ARBA00004871"/>
    </source>
</evidence>
<proteinExistence type="predicted"/>
<dbReference type="Pfam" id="PF08501">
    <property type="entry name" value="Shikimate_dh_N"/>
    <property type="match status" value="1"/>
</dbReference>
<sequence length="274" mass="28192">MQLRAAVLGSPVAHSLSPAIHRAGYAALGLGGWSYDAIDVPREGLAGFVAGLDATWRGLSLTMPLKEVAFDVATTVSEVARAAGAINTLVRREDGGWDATNTDVAGLARALRGASHDGTATVVGAGATTRSAVLALGTLGVERVRVAARRPEAVADVVRWASSLPGPAPRVVGVPLAEWVRTDDRLFVATLPPEPSAAMGALVAASDLAYDGAVLLDVVYAGWPTPLARAASAAGMRVVSGVDMLVHQGAEQFRLFTGHEAPLEAMLAAVASYR</sequence>
<evidence type="ECO:0000313" key="5">
    <source>
        <dbReference type="EMBL" id="CCH77251.1"/>
    </source>
</evidence>
<dbReference type="InterPro" id="IPR022893">
    <property type="entry name" value="Shikimate_DH_fam"/>
</dbReference>
<dbReference type="EMBL" id="CAJB01000087">
    <property type="protein sequence ID" value="CCH77251.1"/>
    <property type="molecule type" value="Genomic_DNA"/>
</dbReference>
<evidence type="ECO:0000313" key="6">
    <source>
        <dbReference type="Proteomes" id="UP000035721"/>
    </source>
</evidence>
<dbReference type="CDD" id="cd01065">
    <property type="entry name" value="NAD_bind_Shikimate_DH"/>
    <property type="match status" value="1"/>
</dbReference>
<keyword evidence="2" id="KW-0057">Aromatic amino acid biosynthesis</keyword>
<dbReference type="InterPro" id="IPR036291">
    <property type="entry name" value="NAD(P)-bd_dom_sf"/>
</dbReference>
<dbReference type="InterPro" id="IPR013708">
    <property type="entry name" value="Shikimate_DH-bd_N"/>
</dbReference>
<dbReference type="Gene3D" id="3.40.50.10860">
    <property type="entry name" value="Leucine Dehydrogenase, chain A, domain 1"/>
    <property type="match status" value="1"/>
</dbReference>
<evidence type="ECO:0000259" key="3">
    <source>
        <dbReference type="Pfam" id="PF08501"/>
    </source>
</evidence>
<gene>
    <name evidence="5" type="ORF">BN12_1770005</name>
</gene>
<dbReference type="RefSeq" id="WP_327152662.1">
    <property type="nucleotide sequence ID" value="NZ_HF570958.1"/>
</dbReference>
<dbReference type="STRING" id="1194083.BN12_1770005"/>
<dbReference type="Gene3D" id="3.40.50.720">
    <property type="entry name" value="NAD(P)-binding Rossmann-like Domain"/>
    <property type="match status" value="1"/>
</dbReference>
<dbReference type="GO" id="GO:0005829">
    <property type="term" value="C:cytosol"/>
    <property type="evidence" value="ECO:0007669"/>
    <property type="project" value="TreeGrafter"/>
</dbReference>
<feature type="domain" description="SDH C-terminal" evidence="4">
    <location>
        <begin position="241"/>
        <end position="270"/>
    </location>
</feature>
<dbReference type="Proteomes" id="UP000035721">
    <property type="component" value="Unassembled WGS sequence"/>
</dbReference>
<dbReference type="AlphaFoldDB" id="A0A077LUM9"/>
<dbReference type="InterPro" id="IPR046346">
    <property type="entry name" value="Aminoacid_DH-like_N_sf"/>
</dbReference>
<dbReference type="NCBIfam" id="NF001311">
    <property type="entry name" value="PRK00258.1-3"/>
    <property type="match status" value="1"/>
</dbReference>
<comment type="caution">
    <text evidence="5">The sequence shown here is derived from an EMBL/GenBank/DDBJ whole genome shotgun (WGS) entry which is preliminary data.</text>
</comment>
<dbReference type="GO" id="GO:0050661">
    <property type="term" value="F:NADP binding"/>
    <property type="evidence" value="ECO:0007669"/>
    <property type="project" value="TreeGrafter"/>
</dbReference>
<evidence type="ECO:0000256" key="2">
    <source>
        <dbReference type="ARBA" id="ARBA00023141"/>
    </source>
</evidence>
<dbReference type="InterPro" id="IPR041121">
    <property type="entry name" value="SDH_C"/>
</dbReference>
<dbReference type="GO" id="GO:0009423">
    <property type="term" value="P:chorismate biosynthetic process"/>
    <property type="evidence" value="ECO:0007669"/>
    <property type="project" value="TreeGrafter"/>
</dbReference>
<protein>
    <submittedName>
        <fullName evidence="5">Putative shikimate 5-dehydrogenase</fullName>
    </submittedName>
</protein>
<dbReference type="GO" id="GO:0019632">
    <property type="term" value="P:shikimate metabolic process"/>
    <property type="evidence" value="ECO:0007669"/>
    <property type="project" value="TreeGrafter"/>
</dbReference>
<dbReference type="SUPFAM" id="SSF53223">
    <property type="entry name" value="Aminoacid dehydrogenase-like, N-terminal domain"/>
    <property type="match status" value="1"/>
</dbReference>
<keyword evidence="6" id="KW-1185">Reference proteome</keyword>
<dbReference type="Pfam" id="PF18317">
    <property type="entry name" value="SDH_C"/>
    <property type="match status" value="1"/>
</dbReference>
<feature type="domain" description="Shikimate dehydrogenase substrate binding N-terminal" evidence="3">
    <location>
        <begin position="7"/>
        <end position="89"/>
    </location>
</feature>
<comment type="pathway">
    <text evidence="1">Metabolic intermediate biosynthesis; chorismate biosynthesis; chorismate from D-erythrose 4-phosphate and phosphoenolpyruvate: step 4/7.</text>
</comment>
<dbReference type="GO" id="GO:0009073">
    <property type="term" value="P:aromatic amino acid family biosynthetic process"/>
    <property type="evidence" value="ECO:0007669"/>
    <property type="project" value="UniProtKB-KW"/>
</dbReference>